<keyword evidence="4" id="KW-0547">Nucleotide-binding</keyword>
<keyword evidence="6 8" id="KW-1133">Transmembrane helix</keyword>
<dbReference type="PANTHER" id="PTHR24221">
    <property type="entry name" value="ATP-BINDING CASSETTE SUB-FAMILY B"/>
    <property type="match status" value="1"/>
</dbReference>
<dbReference type="InterPro" id="IPR003593">
    <property type="entry name" value="AAA+_ATPase"/>
</dbReference>
<dbReference type="PROSITE" id="PS00211">
    <property type="entry name" value="ABC_TRANSPORTER_1"/>
    <property type="match status" value="1"/>
</dbReference>
<dbReference type="PANTHER" id="PTHR24221:SF654">
    <property type="entry name" value="ATP-BINDING CASSETTE SUB-FAMILY B MEMBER 6"/>
    <property type="match status" value="1"/>
</dbReference>
<dbReference type="InterPro" id="IPR039421">
    <property type="entry name" value="Type_1_exporter"/>
</dbReference>
<dbReference type="GO" id="GO:0005886">
    <property type="term" value="C:plasma membrane"/>
    <property type="evidence" value="ECO:0007669"/>
    <property type="project" value="UniProtKB-SubCell"/>
</dbReference>
<dbReference type="RefSeq" id="WP_128634978.1">
    <property type="nucleotide sequence ID" value="NZ_RRCN01000001.1"/>
</dbReference>
<comment type="caution">
    <text evidence="11">The sequence shown here is derived from an EMBL/GenBank/DDBJ whole genome shotgun (WGS) entry which is preliminary data.</text>
</comment>
<feature type="domain" description="ABC transporter" evidence="9">
    <location>
        <begin position="381"/>
        <end position="619"/>
    </location>
</feature>
<evidence type="ECO:0000259" key="9">
    <source>
        <dbReference type="PROSITE" id="PS50893"/>
    </source>
</evidence>
<evidence type="ECO:0000256" key="7">
    <source>
        <dbReference type="ARBA" id="ARBA00023136"/>
    </source>
</evidence>
<dbReference type="InterPro" id="IPR003439">
    <property type="entry name" value="ABC_transporter-like_ATP-bd"/>
</dbReference>
<dbReference type="EMBL" id="RRCN01000001">
    <property type="protein sequence ID" value="RRJ67198.1"/>
    <property type="molecule type" value="Genomic_DNA"/>
</dbReference>
<evidence type="ECO:0000256" key="2">
    <source>
        <dbReference type="ARBA" id="ARBA00022448"/>
    </source>
</evidence>
<dbReference type="InterPro" id="IPR017871">
    <property type="entry name" value="ABC_transporter-like_CS"/>
</dbReference>
<dbReference type="InterPro" id="IPR027417">
    <property type="entry name" value="P-loop_NTPase"/>
</dbReference>
<feature type="transmembrane region" description="Helical" evidence="8">
    <location>
        <begin position="159"/>
        <end position="177"/>
    </location>
</feature>
<dbReference type="PROSITE" id="PS50929">
    <property type="entry name" value="ABC_TM1F"/>
    <property type="match status" value="1"/>
</dbReference>
<keyword evidence="12" id="KW-1185">Reference proteome</keyword>
<dbReference type="InterPro" id="IPR036640">
    <property type="entry name" value="ABC1_TM_sf"/>
</dbReference>
<dbReference type="InterPro" id="IPR011527">
    <property type="entry name" value="ABC1_TM_dom"/>
</dbReference>
<name>A0A3P3UC42_9BACL</name>
<dbReference type="SUPFAM" id="SSF52540">
    <property type="entry name" value="P-loop containing nucleoside triphosphate hydrolases"/>
    <property type="match status" value="2"/>
</dbReference>
<dbReference type="AlphaFoldDB" id="A0A3P3UC42"/>
<evidence type="ECO:0000256" key="4">
    <source>
        <dbReference type="ARBA" id="ARBA00022741"/>
    </source>
</evidence>
<organism evidence="11 12">
    <name type="scientific">Paenibacillus oralis</name>
    <dbReference type="NCBI Taxonomy" id="2490856"/>
    <lineage>
        <taxon>Bacteria</taxon>
        <taxon>Bacillati</taxon>
        <taxon>Bacillota</taxon>
        <taxon>Bacilli</taxon>
        <taxon>Bacillales</taxon>
        <taxon>Paenibacillaceae</taxon>
        <taxon>Paenibacillus</taxon>
    </lineage>
</organism>
<feature type="transmembrane region" description="Helical" evidence="8">
    <location>
        <begin position="56"/>
        <end position="75"/>
    </location>
</feature>
<keyword evidence="3 8" id="KW-0812">Transmembrane</keyword>
<evidence type="ECO:0000256" key="3">
    <source>
        <dbReference type="ARBA" id="ARBA00022692"/>
    </source>
</evidence>
<dbReference type="PROSITE" id="PS50893">
    <property type="entry name" value="ABC_TRANSPORTER_2"/>
    <property type="match status" value="1"/>
</dbReference>
<evidence type="ECO:0000256" key="1">
    <source>
        <dbReference type="ARBA" id="ARBA00004651"/>
    </source>
</evidence>
<comment type="subcellular location">
    <subcellularLocation>
        <location evidence="1">Cell membrane</location>
        <topology evidence="1">Multi-pass membrane protein</topology>
    </subcellularLocation>
</comment>
<feature type="domain" description="ABC transmembrane type-1" evidence="10">
    <location>
        <begin position="22"/>
        <end position="299"/>
    </location>
</feature>
<keyword evidence="7 8" id="KW-0472">Membrane</keyword>
<dbReference type="GO" id="GO:0016887">
    <property type="term" value="F:ATP hydrolysis activity"/>
    <property type="evidence" value="ECO:0007669"/>
    <property type="project" value="InterPro"/>
</dbReference>
<reference evidence="11 12" key="1">
    <citation type="submission" date="2018-11" db="EMBL/GenBank/DDBJ databases">
        <title>Genome sequencing of Paenibacillus sp. KCOM 3021 (= ChDC PVNT-B20).</title>
        <authorList>
            <person name="Kook J.-K."/>
            <person name="Park S.-N."/>
            <person name="Lim Y.K."/>
        </authorList>
    </citation>
    <scope>NUCLEOTIDE SEQUENCE [LARGE SCALE GENOMIC DNA]</scope>
    <source>
        <strain evidence="11 12">KCOM 3021</strain>
    </source>
</reference>
<feature type="transmembrane region" description="Helical" evidence="8">
    <location>
        <begin position="21"/>
        <end position="44"/>
    </location>
</feature>
<evidence type="ECO:0000256" key="5">
    <source>
        <dbReference type="ARBA" id="ARBA00022840"/>
    </source>
</evidence>
<proteinExistence type="predicted"/>
<dbReference type="SMART" id="SM00382">
    <property type="entry name" value="AAA"/>
    <property type="match status" value="1"/>
</dbReference>
<dbReference type="Gene3D" id="3.40.50.300">
    <property type="entry name" value="P-loop containing nucleotide triphosphate hydrolases"/>
    <property type="match status" value="2"/>
</dbReference>
<dbReference type="Gene3D" id="1.20.1560.10">
    <property type="entry name" value="ABC transporter type 1, transmembrane domain"/>
    <property type="match status" value="1"/>
</dbReference>
<dbReference type="GO" id="GO:0140359">
    <property type="term" value="F:ABC-type transporter activity"/>
    <property type="evidence" value="ECO:0007669"/>
    <property type="project" value="InterPro"/>
</dbReference>
<accession>A0A3P3UC42</accession>
<sequence length="623" mass="67494">MMIQRRLFLLTEGIRMALVRRIAIGLAIGGCYIAQGLLTALLVADMFKTTIAWDQAVWLLAGIACMLAVRTYLVWRQEISAKKTAGIIKGALRQRLFGRLLELGPYHLQDERTGHIQSTLVDGVEGLEAYLTSYLPQIAITVFSSAVLLGIMATLSWPVALVLLAAILAALFGPRLWDCLLSSRGFNHWASYAKFQSQLLDSLQGMITLKAFNAGVRRGEELKRESQSLYRKTMKQLSISLMDSGIVGLATALGSAIAVGIGVFQVASGSLEIGSLLMILFLSAECFRPVGDLNKHWHAGFLGVSAAPGILELLDSRPYVRDEGTKKLAVAGNVVSVEVDHVTFAYSETSAPAALDVSFKIEPGETVALVGYSGSGKSTIVQLLDSVRFAYEPGASGRPALSDVSFRVDSGRKLALVGPSGAGKSTCLQLLMRFWDVTEGAVRIGGVDIRKLKLEELRELISIVPQDVYLFHASIRENIRLGKPEATDMEVEAAAAAACCHEFIEQLPDGYETNAGERAVQLSGGQRQRIALARAFLKDAPILLMDEATSNLDADNEHSVQQALARVAKGKTVIMIAHRLSTLRLMDEVLVLKDGKVADRGAKESLLQKEGFYLSMTQADAKT</sequence>
<dbReference type="Pfam" id="PF00005">
    <property type="entry name" value="ABC_tran"/>
    <property type="match status" value="2"/>
</dbReference>
<evidence type="ECO:0000313" key="11">
    <source>
        <dbReference type="EMBL" id="RRJ67198.1"/>
    </source>
</evidence>
<evidence type="ECO:0000313" key="12">
    <source>
        <dbReference type="Proteomes" id="UP000267017"/>
    </source>
</evidence>
<evidence type="ECO:0000256" key="8">
    <source>
        <dbReference type="SAM" id="Phobius"/>
    </source>
</evidence>
<keyword evidence="5 11" id="KW-0067">ATP-binding</keyword>
<dbReference type="CDD" id="cd18561">
    <property type="entry name" value="ABC_6TM_AarD_CydDC_like"/>
    <property type="match status" value="1"/>
</dbReference>
<feature type="transmembrane region" description="Helical" evidence="8">
    <location>
        <begin position="134"/>
        <end position="153"/>
    </location>
</feature>
<gene>
    <name evidence="11" type="ORF">EHV15_32945</name>
</gene>
<protein>
    <submittedName>
        <fullName evidence="11">ATP-binding cassette domain-containing protein</fullName>
    </submittedName>
</protein>
<dbReference type="GO" id="GO:0005524">
    <property type="term" value="F:ATP binding"/>
    <property type="evidence" value="ECO:0007669"/>
    <property type="project" value="UniProtKB-KW"/>
</dbReference>
<evidence type="ECO:0000256" key="6">
    <source>
        <dbReference type="ARBA" id="ARBA00022989"/>
    </source>
</evidence>
<dbReference type="SUPFAM" id="SSF90123">
    <property type="entry name" value="ABC transporter transmembrane region"/>
    <property type="match status" value="1"/>
</dbReference>
<keyword evidence="2" id="KW-0813">Transport</keyword>
<feature type="transmembrane region" description="Helical" evidence="8">
    <location>
        <begin position="241"/>
        <end position="267"/>
    </location>
</feature>
<dbReference type="Proteomes" id="UP000267017">
    <property type="component" value="Unassembled WGS sequence"/>
</dbReference>
<dbReference type="FunFam" id="3.40.50.300:FF:000287">
    <property type="entry name" value="Multidrug ABC transporter ATP-binding protein"/>
    <property type="match status" value="1"/>
</dbReference>
<dbReference type="OrthoDB" id="9762778at2"/>
<dbReference type="Pfam" id="PF00664">
    <property type="entry name" value="ABC_membrane"/>
    <property type="match status" value="1"/>
</dbReference>
<evidence type="ECO:0000259" key="10">
    <source>
        <dbReference type="PROSITE" id="PS50929"/>
    </source>
</evidence>